<dbReference type="PANTHER" id="PTHR12801:SF115">
    <property type="entry name" value="FI18136P1-RELATED"/>
    <property type="match status" value="1"/>
</dbReference>
<feature type="compositionally biased region" description="Low complexity" evidence="6">
    <location>
        <begin position="331"/>
        <end position="363"/>
    </location>
</feature>
<dbReference type="InterPro" id="IPR013520">
    <property type="entry name" value="Ribonucl_H"/>
</dbReference>
<dbReference type="SUPFAM" id="SSF53098">
    <property type="entry name" value="Ribonuclease H-like"/>
    <property type="match status" value="2"/>
</dbReference>
<proteinExistence type="inferred from homology"/>
<dbReference type="InterPro" id="IPR036397">
    <property type="entry name" value="RNaseH_sf"/>
</dbReference>
<feature type="compositionally biased region" description="Low complexity" evidence="6">
    <location>
        <begin position="42"/>
        <end position="78"/>
    </location>
</feature>
<keyword evidence="4" id="KW-0378">Hydrolase</keyword>
<feature type="compositionally biased region" description="Low complexity" evidence="6">
    <location>
        <begin position="129"/>
        <end position="154"/>
    </location>
</feature>
<name>A0A4P9XAE4_9FUNG</name>
<comment type="similarity">
    <text evidence="2">Belongs to the REXO1/REXO3 family.</text>
</comment>
<dbReference type="AlphaFoldDB" id="A0A4P9XAE4"/>
<evidence type="ECO:0000313" key="8">
    <source>
        <dbReference type="EMBL" id="RKP02302.1"/>
    </source>
</evidence>
<feature type="region of interest" description="Disordered" evidence="6">
    <location>
        <begin position="653"/>
        <end position="684"/>
    </location>
</feature>
<evidence type="ECO:0000256" key="5">
    <source>
        <dbReference type="ARBA" id="ARBA00023242"/>
    </source>
</evidence>
<organism evidence="8 9">
    <name type="scientific">Caulochytrium protostelioides</name>
    <dbReference type="NCBI Taxonomy" id="1555241"/>
    <lineage>
        <taxon>Eukaryota</taxon>
        <taxon>Fungi</taxon>
        <taxon>Fungi incertae sedis</taxon>
        <taxon>Chytridiomycota</taxon>
        <taxon>Chytridiomycota incertae sedis</taxon>
        <taxon>Chytridiomycetes</taxon>
        <taxon>Caulochytriales</taxon>
        <taxon>Caulochytriaceae</taxon>
        <taxon>Caulochytrium</taxon>
    </lineage>
</organism>
<feature type="region of interest" description="Disordered" evidence="6">
    <location>
        <begin position="254"/>
        <end position="363"/>
    </location>
</feature>
<dbReference type="InterPro" id="IPR012337">
    <property type="entry name" value="RNaseH-like_sf"/>
</dbReference>
<comment type="subcellular location">
    <subcellularLocation>
        <location evidence="1">Nucleus</location>
    </subcellularLocation>
</comment>
<dbReference type="STRING" id="1555241.A0A4P9XAE4"/>
<feature type="region of interest" description="Disordered" evidence="6">
    <location>
        <begin position="129"/>
        <end position="176"/>
    </location>
</feature>
<reference evidence="9" key="1">
    <citation type="journal article" date="2018" name="Nat. Microbiol.">
        <title>Leveraging single-cell genomics to expand the fungal tree of life.</title>
        <authorList>
            <person name="Ahrendt S.R."/>
            <person name="Quandt C.A."/>
            <person name="Ciobanu D."/>
            <person name="Clum A."/>
            <person name="Salamov A."/>
            <person name="Andreopoulos B."/>
            <person name="Cheng J.F."/>
            <person name="Woyke T."/>
            <person name="Pelin A."/>
            <person name="Henrissat B."/>
            <person name="Reynolds N.K."/>
            <person name="Benny G.L."/>
            <person name="Smith M.E."/>
            <person name="James T.Y."/>
            <person name="Grigoriev I.V."/>
        </authorList>
    </citation>
    <scope>NUCLEOTIDE SEQUENCE [LARGE SCALE GENOMIC DNA]</scope>
    <source>
        <strain evidence="9">ATCC 52028</strain>
    </source>
</reference>
<evidence type="ECO:0000256" key="1">
    <source>
        <dbReference type="ARBA" id="ARBA00004123"/>
    </source>
</evidence>
<keyword evidence="3" id="KW-0540">Nuclease</keyword>
<feature type="region of interest" description="Disordered" evidence="6">
    <location>
        <begin position="36"/>
        <end position="88"/>
    </location>
</feature>
<evidence type="ECO:0000256" key="6">
    <source>
        <dbReference type="SAM" id="MobiDB-lite"/>
    </source>
</evidence>
<sequence length="789" mass="81485">MLPSRAAAFHQQPCPYRDQCDAAPFCPFRHARFPPPLPPLPASTAAAAASSGAKRAKPSALPATATADPAVAPAAAGTARKRPPPAEDDEALPVIVDAPRGLSAHAFRLAARRPSAAVTPVASRRAPAATPRAAAAIPAATPASVPPASTRPVPSNAVDPRWLQPPPPHGQAPRARRDLHCAVPYSTRQRALDLCHAEFARLAQPSAASLPGLAAARALDQEAVLRRRAPAPAAFKNAVVNTLRRLRARTASGDPAVDCALDGDDDADGLPTTPTPTPKTPTPTTTRPTSHPPTATATATTTPAAADPPTAAARDAAGAALPSATRTPSEPTAAVGAGPTPVPASPRSAEAASASASASAEPPSTAFATAMRPVHLTEAMAASMVHSAAQLDALGYPPMDVVAATGTSAASVARAATDAALFRARLRRQIDPATAAAAPAAKTKPVWLTCAKCQNMFRLRWPLRAEDLAACVAHPERLRYDRQLGSAAYPCCGDDRASRGCQKGAHVYKETAWPALHRVIPFVTLPALHAARSSEAEYAAHAAAHPAFRDAVRRLPPAPLAVAALDCEMSYSIYGFEMTRLTIIDGRGRPVLDCLTAPHGPILDWNTRYSGVSGPGPEEAVVAPAASASAPASASASVASLIAAASSATLATTLSGAPPSSSSSSLASAASASSPSPSPPQPYRMAFSDLQRHVLPRVLGPQAILVGHGLENDLTVMRLAHDRVVDTAGLVPHPHGLPIKFSLAHITKRLLHHLIRASPTGGHDSLEDALAALHLVVWLYQHQDQPLYV</sequence>
<dbReference type="Gene3D" id="3.30.420.10">
    <property type="entry name" value="Ribonuclease H-like superfamily/Ribonuclease H"/>
    <property type="match status" value="1"/>
</dbReference>
<dbReference type="GO" id="GO:0003676">
    <property type="term" value="F:nucleic acid binding"/>
    <property type="evidence" value="ECO:0007669"/>
    <property type="project" value="InterPro"/>
</dbReference>
<protein>
    <recommendedName>
        <fullName evidence="7">Exonuclease domain-containing protein</fullName>
    </recommendedName>
</protein>
<accession>A0A4P9XAE4</accession>
<keyword evidence="9" id="KW-1185">Reference proteome</keyword>
<dbReference type="OrthoDB" id="8191639at2759"/>
<evidence type="ECO:0000313" key="9">
    <source>
        <dbReference type="Proteomes" id="UP000274922"/>
    </source>
</evidence>
<feature type="domain" description="Exonuclease" evidence="7">
    <location>
        <begin position="561"/>
        <end position="785"/>
    </location>
</feature>
<evidence type="ECO:0000259" key="7">
    <source>
        <dbReference type="SMART" id="SM00479"/>
    </source>
</evidence>
<dbReference type="SMART" id="SM00479">
    <property type="entry name" value="EXOIII"/>
    <property type="match status" value="1"/>
</dbReference>
<dbReference type="GO" id="GO:0005634">
    <property type="term" value="C:nucleus"/>
    <property type="evidence" value="ECO:0007669"/>
    <property type="project" value="UniProtKB-SubCell"/>
</dbReference>
<gene>
    <name evidence="8" type="ORF">CXG81DRAFT_25082</name>
</gene>
<feature type="compositionally biased region" description="Low complexity" evidence="6">
    <location>
        <begin position="282"/>
        <end position="324"/>
    </location>
</feature>
<keyword evidence="5" id="KW-0539">Nucleus</keyword>
<dbReference type="InterPro" id="IPR047021">
    <property type="entry name" value="REXO1/3/4-like"/>
</dbReference>
<evidence type="ECO:0000256" key="3">
    <source>
        <dbReference type="ARBA" id="ARBA00022722"/>
    </source>
</evidence>
<dbReference type="PANTHER" id="PTHR12801">
    <property type="entry name" value="RNA EXONUCLEASE REXO1 / RECO3 FAMILY MEMBER-RELATED"/>
    <property type="match status" value="1"/>
</dbReference>
<dbReference type="Proteomes" id="UP000274922">
    <property type="component" value="Unassembled WGS sequence"/>
</dbReference>
<dbReference type="EMBL" id="ML014147">
    <property type="protein sequence ID" value="RKP02302.1"/>
    <property type="molecule type" value="Genomic_DNA"/>
</dbReference>
<feature type="compositionally biased region" description="Low complexity" evidence="6">
    <location>
        <begin position="653"/>
        <end position="675"/>
    </location>
</feature>
<dbReference type="GO" id="GO:0004527">
    <property type="term" value="F:exonuclease activity"/>
    <property type="evidence" value="ECO:0007669"/>
    <property type="project" value="InterPro"/>
</dbReference>
<evidence type="ECO:0000256" key="2">
    <source>
        <dbReference type="ARBA" id="ARBA00006357"/>
    </source>
</evidence>
<evidence type="ECO:0000256" key="4">
    <source>
        <dbReference type="ARBA" id="ARBA00022801"/>
    </source>
</evidence>